<proteinExistence type="predicted"/>
<evidence type="ECO:0000313" key="2">
    <source>
        <dbReference type="Proteomes" id="UP000834106"/>
    </source>
</evidence>
<keyword evidence="2" id="KW-1185">Reference proteome</keyword>
<reference evidence="1" key="1">
    <citation type="submission" date="2023-05" db="EMBL/GenBank/DDBJ databases">
        <authorList>
            <person name="Huff M."/>
        </authorList>
    </citation>
    <scope>NUCLEOTIDE SEQUENCE</scope>
</reference>
<organism evidence="1 2">
    <name type="scientific">Fraxinus pennsylvanica</name>
    <dbReference type="NCBI Taxonomy" id="56036"/>
    <lineage>
        <taxon>Eukaryota</taxon>
        <taxon>Viridiplantae</taxon>
        <taxon>Streptophyta</taxon>
        <taxon>Embryophyta</taxon>
        <taxon>Tracheophyta</taxon>
        <taxon>Spermatophyta</taxon>
        <taxon>Magnoliopsida</taxon>
        <taxon>eudicotyledons</taxon>
        <taxon>Gunneridae</taxon>
        <taxon>Pentapetalae</taxon>
        <taxon>asterids</taxon>
        <taxon>lamiids</taxon>
        <taxon>Lamiales</taxon>
        <taxon>Oleaceae</taxon>
        <taxon>Oleeae</taxon>
        <taxon>Fraxinus</taxon>
    </lineage>
</organism>
<dbReference type="AlphaFoldDB" id="A0AAD1YQF9"/>
<dbReference type="EMBL" id="OU503036">
    <property type="protein sequence ID" value="CAI9753067.1"/>
    <property type="molecule type" value="Genomic_DNA"/>
</dbReference>
<gene>
    <name evidence="1" type="ORF">FPE_LOCUS498</name>
</gene>
<sequence length="113" mass="12887">MRGRSFWISLATRRMGAMDWREEGTTSLSKTSMEKVVVAALRDGRRIREDGWPDDSFSTGNFDIFYSRSLAHLSCDYTNMPSLCLSLTGVPVYVHISKEIGVGNWKEYLSRNL</sequence>
<accession>A0AAD1YQF9</accession>
<name>A0AAD1YQF9_9LAMI</name>
<evidence type="ECO:0000313" key="1">
    <source>
        <dbReference type="EMBL" id="CAI9753067.1"/>
    </source>
</evidence>
<protein>
    <submittedName>
        <fullName evidence="1">Uncharacterized protein</fullName>
    </submittedName>
</protein>
<dbReference type="Proteomes" id="UP000834106">
    <property type="component" value="Chromosome 1"/>
</dbReference>